<evidence type="ECO:0000256" key="5">
    <source>
        <dbReference type="ARBA" id="ARBA00022806"/>
    </source>
</evidence>
<keyword evidence="1" id="KW-0540">Nuclease</keyword>
<comment type="catalytic activity">
    <reaction evidence="13">
        <text>ATP + H2O = ADP + phosphate + H(+)</text>
        <dbReference type="Rhea" id="RHEA:13065"/>
        <dbReference type="ChEBI" id="CHEBI:15377"/>
        <dbReference type="ChEBI" id="CHEBI:15378"/>
        <dbReference type="ChEBI" id="CHEBI:30616"/>
        <dbReference type="ChEBI" id="CHEBI:43474"/>
        <dbReference type="ChEBI" id="CHEBI:456216"/>
        <dbReference type="EC" id="5.6.2.4"/>
    </reaction>
</comment>
<gene>
    <name evidence="17" type="ORF">LBV24_04570</name>
</gene>
<evidence type="ECO:0000256" key="14">
    <source>
        <dbReference type="PROSITE-ProRule" id="PRU00560"/>
    </source>
</evidence>
<keyword evidence="18" id="KW-1185">Reference proteome</keyword>
<evidence type="ECO:0000256" key="11">
    <source>
        <dbReference type="ARBA" id="ARBA00034617"/>
    </source>
</evidence>
<evidence type="ECO:0000313" key="17">
    <source>
        <dbReference type="EMBL" id="MCA0152477.1"/>
    </source>
</evidence>
<dbReference type="Pfam" id="PF00580">
    <property type="entry name" value="UvrD-helicase"/>
    <property type="match status" value="1"/>
</dbReference>
<evidence type="ECO:0000256" key="2">
    <source>
        <dbReference type="ARBA" id="ARBA00022741"/>
    </source>
</evidence>
<keyword evidence="2 14" id="KW-0547">Nucleotide-binding</keyword>
<dbReference type="Gene3D" id="1.10.3170.10">
    <property type="entry name" value="Recbcd, chain B, domain 2"/>
    <property type="match status" value="1"/>
</dbReference>
<feature type="domain" description="UvrD-like helicase ATP-binding" evidence="15">
    <location>
        <begin position="1"/>
        <end position="466"/>
    </location>
</feature>
<dbReference type="EC" id="5.6.2.4" evidence="12"/>
<evidence type="ECO:0000256" key="9">
    <source>
        <dbReference type="ARBA" id="ARBA00023204"/>
    </source>
</evidence>
<dbReference type="PROSITE" id="PS51217">
    <property type="entry name" value="UVRD_HELICASE_CTER"/>
    <property type="match status" value="1"/>
</dbReference>
<sequence>MQYSTFKIYNASAGSGKTFTLTKSYLKILIASEDPEYFKHLLAITFTNKAVAEMKERIINMLKIFSSQDPSAKSHEMFTAICDELKITPIDLEVKAQQILKRIIHNYGAFDISTIDGFTHRVIRTFARDLKLPVNFEVELDQERLLAEAVDSLISKAGTDKGLTKILVDFAIEKADDDKSWDVSYDFNNISKLLVNENDLQAIKGLKNKTLDDFKRLKGCIYNDKQSLENDIKKIANKTLTLIEESGLSFEDFTRKTLPNHFLKASKLNLKDLYKNKLEENIENGTGLYSSKLENHIAETIQAILPEIEHNYKKQKKLIYNLKLLNEILRNITPLSVLNAIKYELKTIQEEKNILLISEFNTLISNEVKDQPTPFIYERLGEKFRHHFIDEFQDTSVMQWNNLIPLVDNALSTNNGSLMLVGDAKQAIYRWRGGKVEQFIDLYNKKENPFHVDARVESLDTNYRSCIEIVKFNNGLFNYLSHSYLASETYSELYQNSKQNIAINKSGYVNLSFIDDSENEEDKSIIYSQKVLEKIQTCLKNGYELRDICVLVRKHKEGVAVSDYLTNNSIEITSSETLLIKNSKKVVFINNLIKLLIQPENTTAKIEFLTFISELKNLSDKHSFYLTHNKSNLKDSLNSLISIGYVVNLKELLQLPLYELIEEIIRTFELNNEPDAFLQYYLDFVLEFTQKRNSGLDQFLDYFEHKKDKLSISSPANLNAVRIMTIHKSKGLEFPIVIFPFAELNVYKELNPKVWFPLDRNESEGFDSLLINYNNDIEQFGETGKSIYDTHQHQLELDNINLLYVALTRPIEQLYIISKKDFSSKGELNTKTYAGMLISYLQSIGQWADNKTEYNFGVNEQKDHSTQIESSDKSISLNLISSKKEDHNLQIITKSGLLWDTKQQKAMERGNLIHELLSKIKTPNDISFALEDMVLSGNLAKEELKSLTLIIDEVINHEALKHYFSNEYNIFNEVDIITKTGRQIRPDRLNINTKNEVIIIDYKTGEHKSSYSNQLLDYESVLNEMNYKVINKILVYINEEVDVIEV</sequence>
<keyword evidence="10" id="KW-0413">Isomerase</keyword>
<evidence type="ECO:0000256" key="1">
    <source>
        <dbReference type="ARBA" id="ARBA00022722"/>
    </source>
</evidence>
<dbReference type="SUPFAM" id="SSF52540">
    <property type="entry name" value="P-loop containing nucleoside triphosphate hydrolases"/>
    <property type="match status" value="1"/>
</dbReference>
<evidence type="ECO:0000256" key="4">
    <source>
        <dbReference type="ARBA" id="ARBA00022801"/>
    </source>
</evidence>
<dbReference type="InterPro" id="IPR000212">
    <property type="entry name" value="DNA_helicase_UvrD/REP"/>
</dbReference>
<accession>A0ABS7Y1E3</accession>
<keyword evidence="6" id="KW-0269">Exonuclease</keyword>
<evidence type="ECO:0000259" key="16">
    <source>
        <dbReference type="PROSITE" id="PS51217"/>
    </source>
</evidence>
<evidence type="ECO:0000256" key="13">
    <source>
        <dbReference type="ARBA" id="ARBA00048988"/>
    </source>
</evidence>
<feature type="domain" description="UvrD-like helicase C-terminal" evidence="16">
    <location>
        <begin position="491"/>
        <end position="731"/>
    </location>
</feature>
<comment type="catalytic activity">
    <reaction evidence="11">
        <text>Couples ATP hydrolysis with the unwinding of duplex DNA by translocating in the 3'-5' direction.</text>
        <dbReference type="EC" id="5.6.2.4"/>
    </reaction>
</comment>
<dbReference type="Gene3D" id="3.90.320.10">
    <property type="match status" value="1"/>
</dbReference>
<evidence type="ECO:0000256" key="10">
    <source>
        <dbReference type="ARBA" id="ARBA00023235"/>
    </source>
</evidence>
<feature type="binding site" evidence="14">
    <location>
        <begin position="11"/>
        <end position="18"/>
    </location>
    <ligand>
        <name>ATP</name>
        <dbReference type="ChEBI" id="CHEBI:30616"/>
    </ligand>
</feature>
<proteinExistence type="predicted"/>
<organism evidence="17 18">
    <name type="scientific">Winogradskyella vincentii</name>
    <dbReference type="NCBI Taxonomy" id="2877122"/>
    <lineage>
        <taxon>Bacteria</taxon>
        <taxon>Pseudomonadati</taxon>
        <taxon>Bacteroidota</taxon>
        <taxon>Flavobacteriia</taxon>
        <taxon>Flavobacteriales</taxon>
        <taxon>Flavobacteriaceae</taxon>
        <taxon>Winogradskyella</taxon>
    </lineage>
</organism>
<evidence type="ECO:0000259" key="15">
    <source>
        <dbReference type="PROSITE" id="PS51198"/>
    </source>
</evidence>
<evidence type="ECO:0000256" key="6">
    <source>
        <dbReference type="ARBA" id="ARBA00022839"/>
    </source>
</evidence>
<keyword evidence="9" id="KW-0234">DNA repair</keyword>
<dbReference type="EMBL" id="JAIUJS010000002">
    <property type="protein sequence ID" value="MCA0152477.1"/>
    <property type="molecule type" value="Genomic_DNA"/>
</dbReference>
<protein>
    <recommendedName>
        <fullName evidence="12">DNA 3'-5' helicase</fullName>
        <ecNumber evidence="12">5.6.2.4</ecNumber>
    </recommendedName>
</protein>
<name>A0ABS7Y1E3_9FLAO</name>
<keyword evidence="8" id="KW-0238">DNA-binding</keyword>
<reference evidence="18" key="1">
    <citation type="submission" date="2023-07" db="EMBL/GenBank/DDBJ databases">
        <authorList>
            <person name="Yue Y."/>
        </authorList>
    </citation>
    <scope>NUCLEOTIDE SEQUENCE [LARGE SCALE GENOMIC DNA]</scope>
    <source>
        <strain evidence="18">2Y89</strain>
    </source>
</reference>
<evidence type="ECO:0000313" key="18">
    <source>
        <dbReference type="Proteomes" id="UP001198402"/>
    </source>
</evidence>
<dbReference type="Proteomes" id="UP001198402">
    <property type="component" value="Unassembled WGS sequence"/>
</dbReference>
<dbReference type="InterPro" id="IPR014016">
    <property type="entry name" value="UvrD-like_ATP-bd"/>
</dbReference>
<evidence type="ECO:0000256" key="12">
    <source>
        <dbReference type="ARBA" id="ARBA00034808"/>
    </source>
</evidence>
<dbReference type="PROSITE" id="PS51198">
    <property type="entry name" value="UVRD_HELICASE_ATP_BIND"/>
    <property type="match status" value="1"/>
</dbReference>
<keyword evidence="3" id="KW-0227">DNA damage</keyword>
<dbReference type="InterPro" id="IPR011604">
    <property type="entry name" value="PDDEXK-like_dom_sf"/>
</dbReference>
<evidence type="ECO:0000256" key="3">
    <source>
        <dbReference type="ARBA" id="ARBA00022763"/>
    </source>
</evidence>
<dbReference type="Gene3D" id="3.40.50.300">
    <property type="entry name" value="P-loop containing nucleotide triphosphate hydrolases"/>
    <property type="match status" value="3"/>
</dbReference>
<dbReference type="PANTHER" id="PTHR11070">
    <property type="entry name" value="UVRD / RECB / PCRA DNA HELICASE FAMILY MEMBER"/>
    <property type="match status" value="1"/>
</dbReference>
<evidence type="ECO:0000256" key="8">
    <source>
        <dbReference type="ARBA" id="ARBA00023125"/>
    </source>
</evidence>
<keyword evidence="7 14" id="KW-0067">ATP-binding</keyword>
<dbReference type="RefSeq" id="WP_224477410.1">
    <property type="nucleotide sequence ID" value="NZ_JAIUJS010000002.1"/>
</dbReference>
<evidence type="ECO:0000256" key="7">
    <source>
        <dbReference type="ARBA" id="ARBA00022840"/>
    </source>
</evidence>
<dbReference type="InterPro" id="IPR027417">
    <property type="entry name" value="P-loop_NTPase"/>
</dbReference>
<comment type="caution">
    <text evidence="17">The sequence shown here is derived from an EMBL/GenBank/DDBJ whole genome shotgun (WGS) entry which is preliminary data.</text>
</comment>
<dbReference type="Pfam" id="PF13361">
    <property type="entry name" value="UvrD_C"/>
    <property type="match status" value="2"/>
</dbReference>
<dbReference type="PANTHER" id="PTHR11070:SF67">
    <property type="entry name" value="DNA 3'-5' HELICASE"/>
    <property type="match status" value="1"/>
</dbReference>
<dbReference type="InterPro" id="IPR014017">
    <property type="entry name" value="DNA_helicase_UvrD-like_C"/>
</dbReference>
<keyword evidence="5 14" id="KW-0347">Helicase</keyword>
<keyword evidence="4 14" id="KW-0378">Hydrolase</keyword>